<evidence type="ECO:0000256" key="1">
    <source>
        <dbReference type="ARBA" id="ARBA00023015"/>
    </source>
</evidence>
<dbReference type="AlphaFoldDB" id="A0A127P573"/>
<evidence type="ECO:0000259" key="4">
    <source>
        <dbReference type="PROSITE" id="PS01124"/>
    </source>
</evidence>
<sequence>MRYSKGNSLTNDDKASITPNIALALTQVLAENGVAPARVLARFGLTVSDLEDPSFRLSRRQTSGMIAHAIKLLPELPLGLLVGSKQTLNSLGMVGFAMMTSATFGEAIDHCRRYHKEGGTMVDIDFTATEHECIAVFHNPGDAAITPFLIEEVTAHLMNMGQILLGTRGLLLRMELQYPAPAYAAHYRQLFNCPLQFSAQRNCIVADASLFAMPLDTHNPLAQRQALEHLQRMAMRNPDTPDLIESIESVLRRNWESPPNMAEIAGSLNLTERTLRRHLDQCGMSFQQIRAQMQERRARNLLETRQLTQSEIAAQLGFTDVRSFRRAFKAWTGETPGNYRSSHNSPNFQ</sequence>
<keyword evidence="2" id="KW-0238">DNA-binding</keyword>
<gene>
    <name evidence="5" type="ORF">CFter6_0259</name>
</gene>
<keyword evidence="3" id="KW-0804">Transcription</keyword>
<evidence type="ECO:0000256" key="2">
    <source>
        <dbReference type="ARBA" id="ARBA00023125"/>
    </source>
</evidence>
<dbReference type="Gene3D" id="1.10.10.60">
    <property type="entry name" value="Homeodomain-like"/>
    <property type="match status" value="1"/>
</dbReference>
<dbReference type="Pfam" id="PF12833">
    <property type="entry name" value="HTH_18"/>
    <property type="match status" value="1"/>
</dbReference>
<evidence type="ECO:0000313" key="6">
    <source>
        <dbReference type="Proteomes" id="UP000072421"/>
    </source>
</evidence>
<accession>A0A127P573</accession>
<dbReference type="InterPro" id="IPR018060">
    <property type="entry name" value="HTH_AraC"/>
</dbReference>
<name>A0A127P573_9BURK</name>
<dbReference type="PATRIC" id="fig|158899.10.peg.254"/>
<dbReference type="SMART" id="SM00342">
    <property type="entry name" value="HTH_ARAC"/>
    <property type="match status" value="1"/>
</dbReference>
<dbReference type="Pfam" id="PF12625">
    <property type="entry name" value="Arabinose_bd"/>
    <property type="match status" value="1"/>
</dbReference>
<dbReference type="InterPro" id="IPR009057">
    <property type="entry name" value="Homeodomain-like_sf"/>
</dbReference>
<dbReference type="GO" id="GO:0000976">
    <property type="term" value="F:transcription cis-regulatory region binding"/>
    <property type="evidence" value="ECO:0007669"/>
    <property type="project" value="TreeGrafter"/>
</dbReference>
<dbReference type="Proteomes" id="UP000072421">
    <property type="component" value="Chromosome"/>
</dbReference>
<evidence type="ECO:0000256" key="3">
    <source>
        <dbReference type="ARBA" id="ARBA00023163"/>
    </source>
</evidence>
<dbReference type="InterPro" id="IPR032687">
    <property type="entry name" value="AraC-type_N"/>
</dbReference>
<dbReference type="PANTHER" id="PTHR47894">
    <property type="entry name" value="HTH-TYPE TRANSCRIPTIONAL REGULATOR GADX"/>
    <property type="match status" value="1"/>
</dbReference>
<protein>
    <submittedName>
        <fullName evidence="5">Bacterial regulatory helix-turn-helix s, AraC family protein</fullName>
    </submittedName>
</protein>
<dbReference type="RefSeq" id="WP_061538392.1">
    <property type="nucleotide sequence ID" value="NZ_CP013232.1"/>
</dbReference>
<dbReference type="SUPFAM" id="SSF46689">
    <property type="entry name" value="Homeodomain-like"/>
    <property type="match status" value="1"/>
</dbReference>
<dbReference type="GO" id="GO:0003700">
    <property type="term" value="F:DNA-binding transcription factor activity"/>
    <property type="evidence" value="ECO:0007669"/>
    <property type="project" value="InterPro"/>
</dbReference>
<keyword evidence="1" id="KW-0805">Transcription regulation</keyword>
<dbReference type="OrthoDB" id="6506763at2"/>
<reference evidence="5 6" key="1">
    <citation type="submission" date="2015-11" db="EMBL/GenBank/DDBJ databases">
        <title>Exploring the genomic traits of fungus-feeding bacterial genus Collimonas.</title>
        <authorList>
            <person name="Song C."/>
            <person name="Schmidt R."/>
            <person name="de Jager V."/>
            <person name="Krzyzanowska D."/>
            <person name="Jongedijk E."/>
            <person name="Cankar K."/>
            <person name="Beekwilder J."/>
            <person name="van Veen A."/>
            <person name="de Boer W."/>
            <person name="van Veen J.A."/>
            <person name="Garbeva P."/>
        </authorList>
    </citation>
    <scope>NUCLEOTIDE SEQUENCE [LARGE SCALE GENOMIC DNA]</scope>
    <source>
        <strain evidence="5 6">Ter6</strain>
    </source>
</reference>
<dbReference type="EMBL" id="CP013232">
    <property type="protein sequence ID" value="AMO92990.1"/>
    <property type="molecule type" value="Genomic_DNA"/>
</dbReference>
<feature type="domain" description="HTH araC/xylS-type" evidence="4">
    <location>
        <begin position="245"/>
        <end position="342"/>
    </location>
</feature>
<proteinExistence type="predicted"/>
<evidence type="ECO:0000313" key="5">
    <source>
        <dbReference type="EMBL" id="AMO92990.1"/>
    </source>
</evidence>
<organism evidence="5">
    <name type="scientific">Collimonas fungivorans</name>
    <dbReference type="NCBI Taxonomy" id="158899"/>
    <lineage>
        <taxon>Bacteria</taxon>
        <taxon>Pseudomonadati</taxon>
        <taxon>Pseudomonadota</taxon>
        <taxon>Betaproteobacteria</taxon>
        <taxon>Burkholderiales</taxon>
        <taxon>Oxalobacteraceae</taxon>
        <taxon>Collimonas</taxon>
    </lineage>
</organism>
<dbReference type="PANTHER" id="PTHR47894:SF1">
    <property type="entry name" value="HTH-TYPE TRANSCRIPTIONAL REGULATOR VQSM"/>
    <property type="match status" value="1"/>
</dbReference>
<dbReference type="PROSITE" id="PS01124">
    <property type="entry name" value="HTH_ARAC_FAMILY_2"/>
    <property type="match status" value="1"/>
</dbReference>
<dbReference type="GO" id="GO:0005829">
    <property type="term" value="C:cytosol"/>
    <property type="evidence" value="ECO:0007669"/>
    <property type="project" value="TreeGrafter"/>
</dbReference>